<proteinExistence type="predicted"/>
<feature type="region of interest" description="Disordered" evidence="1">
    <location>
        <begin position="1"/>
        <end position="87"/>
    </location>
</feature>
<dbReference type="Proteomes" id="UP000664277">
    <property type="component" value="Unassembled WGS sequence"/>
</dbReference>
<evidence type="ECO:0000256" key="1">
    <source>
        <dbReference type="SAM" id="MobiDB-lite"/>
    </source>
</evidence>
<organism evidence="2 3">
    <name type="scientific">Candidatus Obscuribacter phosphatis</name>
    <dbReference type="NCBI Taxonomy" id="1906157"/>
    <lineage>
        <taxon>Bacteria</taxon>
        <taxon>Bacillati</taxon>
        <taxon>Candidatus Melainabacteria</taxon>
        <taxon>Candidatus Obscuribacterales</taxon>
        <taxon>Candidatus Obscuribacteraceae</taxon>
        <taxon>Candidatus Obscuribacter</taxon>
    </lineage>
</organism>
<evidence type="ECO:0000313" key="2">
    <source>
        <dbReference type="EMBL" id="MBN8662317.1"/>
    </source>
</evidence>
<feature type="compositionally biased region" description="Polar residues" evidence="1">
    <location>
        <begin position="40"/>
        <end position="55"/>
    </location>
</feature>
<comment type="caution">
    <text evidence="2">The sequence shown here is derived from an EMBL/GenBank/DDBJ whole genome shotgun (WGS) entry which is preliminary data.</text>
</comment>
<protein>
    <submittedName>
        <fullName evidence="2">Uncharacterized protein</fullName>
    </submittedName>
</protein>
<gene>
    <name evidence="2" type="ORF">J0M35_18245</name>
</gene>
<sequence>IMRKPAPDLIDVDADGKNAPTGLNSPNNQRNPKVIDIGTAPSSQNSGKNGKNGVSSDEGATIQFDPDKLAREGETVEKGKSKKKKKK</sequence>
<feature type="non-terminal residue" evidence="2">
    <location>
        <position position="1"/>
    </location>
</feature>
<feature type="compositionally biased region" description="Basic and acidic residues" evidence="1">
    <location>
        <begin position="65"/>
        <end position="79"/>
    </location>
</feature>
<reference evidence="2" key="1">
    <citation type="submission" date="2021-02" db="EMBL/GenBank/DDBJ databases">
        <title>Genome-Resolved Metagenomics of a Microbial Community Performing Photosynthetic Biological Nutrient Removal.</title>
        <authorList>
            <person name="Mcdaniel E.A."/>
        </authorList>
    </citation>
    <scope>NUCLEOTIDE SEQUENCE</scope>
    <source>
        <strain evidence="2">UWPOB_OBS1</strain>
    </source>
</reference>
<accession>A0A8J7PCL3</accession>
<dbReference type="EMBL" id="JAFLCK010000035">
    <property type="protein sequence ID" value="MBN8662317.1"/>
    <property type="molecule type" value="Genomic_DNA"/>
</dbReference>
<evidence type="ECO:0000313" key="3">
    <source>
        <dbReference type="Proteomes" id="UP000664277"/>
    </source>
</evidence>
<name>A0A8J7PCL3_9BACT</name>
<feature type="compositionally biased region" description="Polar residues" evidence="1">
    <location>
        <begin position="21"/>
        <end position="31"/>
    </location>
</feature>
<dbReference type="AlphaFoldDB" id="A0A8J7PCL3"/>